<accession>A0A3M8QU22</accession>
<dbReference type="InterPro" id="IPR025354">
    <property type="entry name" value="DUF4258"/>
</dbReference>
<comment type="caution">
    <text evidence="1">The sequence shown here is derived from an EMBL/GenBank/DDBJ whole genome shotgun (WGS) entry which is preliminary data.</text>
</comment>
<reference evidence="1" key="1">
    <citation type="submission" date="2018-10" db="EMBL/GenBank/DDBJ databases">
        <title>Acidithiobacillus sulfuriphilus sp. nov.: an extremely acidophilic sulfur-oxidizing chemolithotroph isolated from a neutral pH environment.</title>
        <authorList>
            <person name="Falagan C."/>
            <person name="Moya-Beltran A."/>
            <person name="Quatrini R."/>
            <person name="Johnson D.B."/>
        </authorList>
    </citation>
    <scope>NUCLEOTIDE SEQUENCE [LARGE SCALE GENOMIC DNA]</scope>
    <source>
        <strain evidence="1">CJ-2</strain>
    </source>
</reference>
<dbReference type="Pfam" id="PF14076">
    <property type="entry name" value="DUF4258"/>
    <property type="match status" value="1"/>
</dbReference>
<organism evidence="1">
    <name type="scientific">Acidithiobacillus sulfuriphilus</name>
    <dbReference type="NCBI Taxonomy" id="1867749"/>
    <lineage>
        <taxon>Bacteria</taxon>
        <taxon>Pseudomonadati</taxon>
        <taxon>Pseudomonadota</taxon>
        <taxon>Acidithiobacillia</taxon>
        <taxon>Acidithiobacillales</taxon>
        <taxon>Acidithiobacillaceae</taxon>
        <taxon>Acidithiobacillus</taxon>
    </lineage>
</organism>
<gene>
    <name evidence="1" type="ORF">EC580_10230</name>
</gene>
<sequence length="94" mass="10732">MHCKQIILSRHAVQRMFTRGISVSEVESAIQQGQMIEDYPDDHPYPSCLLLGGSPENPLHVVIALDDDEHRCIVVTAYRPSPDQWHLDNKTRKP</sequence>
<dbReference type="AlphaFoldDB" id="A0A3M8QU22"/>
<protein>
    <submittedName>
        <fullName evidence="1">DUF4258 domain-containing protein</fullName>
    </submittedName>
</protein>
<evidence type="ECO:0000313" key="1">
    <source>
        <dbReference type="EMBL" id="RNF59789.1"/>
    </source>
</evidence>
<name>A0A3M8QU22_9PROT</name>
<dbReference type="OrthoDB" id="9791640at2"/>
<proteinExistence type="predicted"/>
<dbReference type="RefSeq" id="WP_123104753.1">
    <property type="nucleotide sequence ID" value="NZ_CP127527.1"/>
</dbReference>
<dbReference type="EMBL" id="RIZI01000180">
    <property type="protein sequence ID" value="RNF59789.1"/>
    <property type="molecule type" value="Genomic_DNA"/>
</dbReference>